<dbReference type="GO" id="GO:0003735">
    <property type="term" value="F:structural constituent of ribosome"/>
    <property type="evidence" value="ECO:0007669"/>
    <property type="project" value="InterPro"/>
</dbReference>
<keyword evidence="2" id="KW-0689">Ribosomal protein</keyword>
<evidence type="ECO:0000313" key="5">
    <source>
        <dbReference type="EMBL" id="KAF2403533.1"/>
    </source>
</evidence>
<dbReference type="GO" id="GO:0002181">
    <property type="term" value="P:cytoplasmic translation"/>
    <property type="evidence" value="ECO:0007669"/>
    <property type="project" value="TreeGrafter"/>
</dbReference>
<dbReference type="Gene3D" id="2.30.30.30">
    <property type="match status" value="1"/>
</dbReference>
<comment type="similarity">
    <text evidence="1">Belongs to the eukaryotic ribosomal protein eL6 family.</text>
</comment>
<keyword evidence="3" id="KW-0687">Ribonucleoprotein</keyword>
<evidence type="ECO:0000256" key="1">
    <source>
        <dbReference type="ARBA" id="ARBA00010592"/>
    </source>
</evidence>
<dbReference type="PANTHER" id="PTHR10715">
    <property type="entry name" value="60S RIBOSOMAL PROTEIN L6"/>
    <property type="match status" value="1"/>
</dbReference>
<evidence type="ECO:0000256" key="2">
    <source>
        <dbReference type="ARBA" id="ARBA00022980"/>
    </source>
</evidence>
<dbReference type="Pfam" id="PF01159">
    <property type="entry name" value="Ribosomal_L6e"/>
    <property type="match status" value="1"/>
</dbReference>
<keyword evidence="6" id="KW-1185">Reference proteome</keyword>
<dbReference type="InterPro" id="IPR000915">
    <property type="entry name" value="60S_ribosomal_eL6"/>
</dbReference>
<evidence type="ECO:0008006" key="7">
    <source>
        <dbReference type="Google" id="ProtNLM"/>
    </source>
</evidence>
<evidence type="ECO:0000256" key="3">
    <source>
        <dbReference type="ARBA" id="ARBA00023274"/>
    </source>
</evidence>
<dbReference type="OrthoDB" id="2436667at2759"/>
<accession>A0A6G1I5F3</accession>
<dbReference type="GO" id="GO:0022625">
    <property type="term" value="C:cytosolic large ribosomal subunit"/>
    <property type="evidence" value="ECO:0007669"/>
    <property type="project" value="TreeGrafter"/>
</dbReference>
<dbReference type="GO" id="GO:0003723">
    <property type="term" value="F:RNA binding"/>
    <property type="evidence" value="ECO:0007669"/>
    <property type="project" value="TreeGrafter"/>
</dbReference>
<dbReference type="InterPro" id="IPR014722">
    <property type="entry name" value="Rib_uL2_dom2"/>
</dbReference>
<dbReference type="GO" id="GO:0000027">
    <property type="term" value="P:ribosomal large subunit assembly"/>
    <property type="evidence" value="ECO:0007669"/>
    <property type="project" value="TreeGrafter"/>
</dbReference>
<feature type="region of interest" description="Disordered" evidence="4">
    <location>
        <begin position="1"/>
        <end position="31"/>
    </location>
</feature>
<dbReference type="InterPro" id="IPR041997">
    <property type="entry name" value="Ribosomal_eL6_KOW"/>
</dbReference>
<dbReference type="PANTHER" id="PTHR10715:SF0">
    <property type="entry name" value="LARGE RIBOSOMAL SUBUNIT PROTEIN EL6"/>
    <property type="match status" value="1"/>
</dbReference>
<protein>
    <recommendedName>
        <fullName evidence="7">60S ribosomal protein L6</fullName>
    </recommendedName>
</protein>
<dbReference type="FunFam" id="2.30.30.30:FF:000014">
    <property type="entry name" value="60S ribosomal protein L6"/>
    <property type="match status" value="1"/>
</dbReference>
<dbReference type="SUPFAM" id="SSF50104">
    <property type="entry name" value="Translation proteins SH3-like domain"/>
    <property type="match status" value="1"/>
</dbReference>
<dbReference type="Proteomes" id="UP000799640">
    <property type="component" value="Unassembled WGS sequence"/>
</dbReference>
<organism evidence="5 6">
    <name type="scientific">Trichodelitschia bisporula</name>
    <dbReference type="NCBI Taxonomy" id="703511"/>
    <lineage>
        <taxon>Eukaryota</taxon>
        <taxon>Fungi</taxon>
        <taxon>Dikarya</taxon>
        <taxon>Ascomycota</taxon>
        <taxon>Pezizomycotina</taxon>
        <taxon>Dothideomycetes</taxon>
        <taxon>Dothideomycetes incertae sedis</taxon>
        <taxon>Phaeotrichales</taxon>
        <taxon>Phaeotrichaceae</taxon>
        <taxon>Trichodelitschia</taxon>
    </lineage>
</organism>
<sequence length="189" mass="21033">MSAATKSGSEPKAQKYYPAEEVSQPKTVRKSIRPTKIRESLRPGTVLILLAGRFRGKRVVLLKHIGQGVLLVTGPYKVNGVPVRRVNARYVIATSTHVDVSGVDNKLLDKVSADGYFGKDKDDKKKGEEAFFKQGEKPEKKKIASDRVSDQKAIDKPLLAVIKKVQFMDSYLSTTFSLRSGDKPHEMKF</sequence>
<dbReference type="InterPro" id="IPR008991">
    <property type="entry name" value="Translation_prot_SH3-like_sf"/>
</dbReference>
<evidence type="ECO:0000313" key="6">
    <source>
        <dbReference type="Proteomes" id="UP000799640"/>
    </source>
</evidence>
<name>A0A6G1I5F3_9PEZI</name>
<proteinExistence type="inferred from homology"/>
<reference evidence="5" key="1">
    <citation type="journal article" date="2020" name="Stud. Mycol.">
        <title>101 Dothideomycetes genomes: a test case for predicting lifestyles and emergence of pathogens.</title>
        <authorList>
            <person name="Haridas S."/>
            <person name="Albert R."/>
            <person name="Binder M."/>
            <person name="Bloem J."/>
            <person name="Labutti K."/>
            <person name="Salamov A."/>
            <person name="Andreopoulos B."/>
            <person name="Baker S."/>
            <person name="Barry K."/>
            <person name="Bills G."/>
            <person name="Bluhm B."/>
            <person name="Cannon C."/>
            <person name="Castanera R."/>
            <person name="Culley D."/>
            <person name="Daum C."/>
            <person name="Ezra D."/>
            <person name="Gonzalez J."/>
            <person name="Henrissat B."/>
            <person name="Kuo A."/>
            <person name="Liang C."/>
            <person name="Lipzen A."/>
            <person name="Lutzoni F."/>
            <person name="Magnuson J."/>
            <person name="Mondo S."/>
            <person name="Nolan M."/>
            <person name="Ohm R."/>
            <person name="Pangilinan J."/>
            <person name="Park H.-J."/>
            <person name="Ramirez L."/>
            <person name="Alfaro M."/>
            <person name="Sun H."/>
            <person name="Tritt A."/>
            <person name="Yoshinaga Y."/>
            <person name="Zwiers L.-H."/>
            <person name="Turgeon B."/>
            <person name="Goodwin S."/>
            <person name="Spatafora J."/>
            <person name="Crous P."/>
            <person name="Grigoriev I."/>
        </authorList>
    </citation>
    <scope>NUCLEOTIDE SEQUENCE</scope>
    <source>
        <strain evidence="5">CBS 262.69</strain>
    </source>
</reference>
<dbReference type="AlphaFoldDB" id="A0A6G1I5F3"/>
<dbReference type="CDD" id="cd13156">
    <property type="entry name" value="KOW_RPL6"/>
    <property type="match status" value="1"/>
</dbReference>
<dbReference type="EMBL" id="ML996689">
    <property type="protein sequence ID" value="KAF2403533.1"/>
    <property type="molecule type" value="Genomic_DNA"/>
</dbReference>
<evidence type="ECO:0000256" key="4">
    <source>
        <dbReference type="SAM" id="MobiDB-lite"/>
    </source>
</evidence>
<gene>
    <name evidence="5" type="ORF">EJ06DRAFT_527156</name>
</gene>